<reference evidence="1" key="1">
    <citation type="submission" date="2022-07" db="EMBL/GenBank/DDBJ databases">
        <title>Parvimonas micra travels from the subgingival sulcus of the human oral cavity to the colorectal adenocarcinoma.</title>
        <authorList>
            <person name="Conde-Perez K."/>
            <person name="Buetas E."/>
            <person name="Aja-Macaya P."/>
            <person name="Martin-De Arribas E."/>
            <person name="Iglesias-Corras I."/>
            <person name="Trigo-Tasende N."/>
            <person name="Nasser-Ali M."/>
            <person name="Estevez L.S."/>
            <person name="Rumbo-Feal S."/>
            <person name="Otero-Alen B."/>
            <person name="Noguera J.F."/>
            <person name="Concha A."/>
            <person name="Pardinas-Lopez S."/>
            <person name="Carda-Dieguez M."/>
            <person name="Gomez-Randulfe I."/>
            <person name="Martinez-Lago N."/>
            <person name="Ladra S."/>
            <person name="Aparicio L.A."/>
            <person name="Bou G."/>
            <person name="Mira A."/>
            <person name="Vallejo J.A."/>
            <person name="Poza M."/>
        </authorList>
    </citation>
    <scope>NUCLEOTIDE SEQUENCE</scope>
    <source>
        <strain evidence="1">PM102KC-G-1</strain>
    </source>
</reference>
<accession>A0AAX3K6N5</accession>
<dbReference type="EMBL" id="CP101412">
    <property type="protein sequence ID" value="WBB30872.1"/>
    <property type="molecule type" value="Genomic_DNA"/>
</dbReference>
<name>A0AAX3K6N5_9FIRM</name>
<gene>
    <name evidence="1" type="ORF">NM222_07955</name>
</gene>
<dbReference type="InterPro" id="IPR045864">
    <property type="entry name" value="aa-tRNA-synth_II/BPL/LPL"/>
</dbReference>
<sequence length="187" mass="21796">MEFLNDLQNFYSNIEKIAEVLASSIKNQNLPIDSGWYNDHYHIENGNWIREAYPIKVLTLNGLCDIEIGFFNIAITSKLKKEQALSYNFSSLEALDLKYDVYGVENFLLDFKNEFFDEKEIRTSPLHDASHRVGSQEPCCFTIKNRIKNSSEEDIAFSFYFELNSSKSNIQKIVNTINLLRANKFFY</sequence>
<evidence type="ECO:0000313" key="1">
    <source>
        <dbReference type="EMBL" id="WBB30872.1"/>
    </source>
</evidence>
<organism evidence="1 2">
    <name type="scientific">Parvimonas micra</name>
    <dbReference type="NCBI Taxonomy" id="33033"/>
    <lineage>
        <taxon>Bacteria</taxon>
        <taxon>Bacillati</taxon>
        <taxon>Bacillota</taxon>
        <taxon>Tissierellia</taxon>
        <taxon>Tissierellales</taxon>
        <taxon>Peptoniphilaceae</taxon>
        <taxon>Parvimonas</taxon>
    </lineage>
</organism>
<evidence type="ECO:0000313" key="2">
    <source>
        <dbReference type="Proteomes" id="UP001210690"/>
    </source>
</evidence>
<proteinExistence type="predicted"/>
<protein>
    <submittedName>
        <fullName evidence="1">Uncharacterized protein</fullName>
    </submittedName>
</protein>
<dbReference type="SUPFAM" id="SSF142913">
    <property type="entry name" value="YktB/PF0168-like"/>
    <property type="match status" value="1"/>
</dbReference>
<dbReference type="Gene3D" id="3.30.930.10">
    <property type="entry name" value="Bira Bifunctional Protein, Domain 2"/>
    <property type="match status" value="2"/>
</dbReference>
<dbReference type="RefSeq" id="WP_269755214.1">
    <property type="nucleotide sequence ID" value="NZ_CP101412.1"/>
</dbReference>
<dbReference type="AlphaFoldDB" id="A0AAX3K6N5"/>
<dbReference type="Proteomes" id="UP001210690">
    <property type="component" value="Chromosome"/>
</dbReference>
<dbReference type="GO" id="GO:0016740">
    <property type="term" value="F:transferase activity"/>
    <property type="evidence" value="ECO:0007669"/>
    <property type="project" value="UniProtKB-ARBA"/>
</dbReference>
<dbReference type="GO" id="GO:0140096">
    <property type="term" value="F:catalytic activity, acting on a protein"/>
    <property type="evidence" value="ECO:0007669"/>
    <property type="project" value="UniProtKB-ARBA"/>
</dbReference>